<dbReference type="GO" id="GO:0003723">
    <property type="term" value="F:RNA binding"/>
    <property type="evidence" value="ECO:0007669"/>
    <property type="project" value="TreeGrafter"/>
</dbReference>
<dbReference type="SMART" id="SM00487">
    <property type="entry name" value="DEXDc"/>
    <property type="match status" value="1"/>
</dbReference>
<dbReference type="InterPro" id="IPR001650">
    <property type="entry name" value="Helicase_C-like"/>
</dbReference>
<keyword evidence="7" id="KW-1185">Reference proteome</keyword>
<dbReference type="PROSITE" id="PS51194">
    <property type="entry name" value="HELICASE_CTER"/>
    <property type="match status" value="1"/>
</dbReference>
<evidence type="ECO:0000313" key="6">
    <source>
        <dbReference type="EMBL" id="OQS07075.1"/>
    </source>
</evidence>
<evidence type="ECO:0000256" key="1">
    <source>
        <dbReference type="ARBA" id="ARBA00022741"/>
    </source>
</evidence>
<evidence type="ECO:0000256" key="3">
    <source>
        <dbReference type="SAM" id="Coils"/>
    </source>
</evidence>
<keyword evidence="1" id="KW-0547">Nucleotide-binding</keyword>
<evidence type="ECO:0000313" key="7">
    <source>
        <dbReference type="Proteomes" id="UP000243217"/>
    </source>
</evidence>
<dbReference type="CDD" id="cd18791">
    <property type="entry name" value="SF2_C_RHA"/>
    <property type="match status" value="1"/>
</dbReference>
<comment type="caution">
    <text evidence="6">The sequence shown here is derived from an EMBL/GenBank/DDBJ whole genome shotgun (WGS) entry which is preliminary data.</text>
</comment>
<feature type="coiled-coil region" evidence="3">
    <location>
        <begin position="651"/>
        <end position="678"/>
    </location>
</feature>
<dbReference type="STRING" id="74557.A0A1W0AA10"/>
<dbReference type="Proteomes" id="UP000243217">
    <property type="component" value="Unassembled WGS sequence"/>
</dbReference>
<sequence>MGVRGLTGFCKAKEDTCGVADVDLSKKTLVIDMDSFLHYACEQVALQYAPFSASWTLLGGDHRALYVWVQEWMKKFFRAQIRLKFIRDPPGRLNSIKDVTSEKRSAQRAEKAAIVRNGIFTPKDSTPEVVNNVLPTKPNDIVVNEDSDAAKIAIEAQSVFPMARATLVRCIQHAGVSLVTTSMEADEALGKFVRNGKAFAVLAQDSDYLLMQDVLYIPFPKVVFGEDGSVRAYVYSANKVAETLGIPPNKLIEVALVCGNDFTPYLERHFDFAAKVNLPTLRQTQGFWGIMQGVEWLERQFGGTNWLDDPSFQMFLKGNSKALSYVYSVYSFYGAGDQLLSRYPEAERESNLAPSEWKTVIKLLDKHNFPNFALDVLYCRERHLSSRFITLWSQPLVIKSNCLLYHALGQTTEVLEYYSEATDESHSRVILPSSPDGKKPIPINRILLTSKDKRRTTFQRNVLALLQNNQQLHDSLAKWKGSKSHYELQVIGNALALTIASSDESLHQYILPLLLTSAICKAMQKQYGTVPLQAVANQPQIEISNIYRFWIDWQLNHLTIFGLAANLNPHAFFSAGIFSCVTSLVPPQVYSKQQVNRVVSRFFNDDIDMIQLSSWSYWILAPLFEPHQPPPLALQILGSASKQQIPAVVAKKMARSKKKSAKNAVAQVEKDMENLSISSDSLSATAPEITPTPVIERSEPVHIEKLIFTLPVFAHKDEIINNISENSLTIIQGETGCGKSTSVPQFILNENPDVNVFITQPRRVAAITLASTVAKMRGESVGGTIGYRVGQYQRDSKATRITYATTGYMLERVIHMPESMKTLTHIILDEAHERSMDMDLLLLMIKTHWHMWPELKLIIMYFKKGLPKALVQKKPLFVGSALFDVKAIYMDEIQKHLKDASEILTRAKKLTEQLQKWRKSDLDPEIMGKKIIPVVQIQLELCVALALHITKTSSDGSCILIFLPGISDIQYVHEQLERIQDIKLFVLHSDLDLEDQEKAFAPVEGKVKIILSTNIAESSVTIPDVTHIINSGMEKQIVMPSTGHMEVLVRSWCSKASVKQRSGRAGRIRSGIAYHLFTKAFMNECMTEYTIPELLRKPLDKVVLQLKSQLDHVGTPTEILRNAMSVPDLRNIAGAYKTLYDFSAVTETEETESNSITPFGDFCTNLPLDVRLCRMLMYSLSAYEIGMQNGLVDAIIMVCILVSPDLHVAPSHFHSTCAQKYMNEMKQTLENKLKLQKSEDGKDLW</sequence>
<dbReference type="PANTHER" id="PTHR18934">
    <property type="entry name" value="ATP-DEPENDENT RNA HELICASE"/>
    <property type="match status" value="1"/>
</dbReference>
<dbReference type="Pfam" id="PF00270">
    <property type="entry name" value="DEAD"/>
    <property type="match status" value="1"/>
</dbReference>
<dbReference type="InterPro" id="IPR011545">
    <property type="entry name" value="DEAD/DEAH_box_helicase_dom"/>
</dbReference>
<evidence type="ECO:0000259" key="4">
    <source>
        <dbReference type="PROSITE" id="PS51192"/>
    </source>
</evidence>
<proteinExistence type="predicted"/>
<dbReference type="InterPro" id="IPR027417">
    <property type="entry name" value="P-loop_NTPase"/>
</dbReference>
<organism evidence="6 7">
    <name type="scientific">Thraustotheca clavata</name>
    <dbReference type="NCBI Taxonomy" id="74557"/>
    <lineage>
        <taxon>Eukaryota</taxon>
        <taxon>Sar</taxon>
        <taxon>Stramenopiles</taxon>
        <taxon>Oomycota</taxon>
        <taxon>Saprolegniomycetes</taxon>
        <taxon>Saprolegniales</taxon>
        <taxon>Achlyaceae</taxon>
        <taxon>Thraustotheca</taxon>
    </lineage>
</organism>
<dbReference type="SUPFAM" id="SSF88723">
    <property type="entry name" value="PIN domain-like"/>
    <property type="match status" value="1"/>
</dbReference>
<gene>
    <name evidence="6" type="ORF">THRCLA_00916</name>
</gene>
<keyword evidence="6" id="KW-0378">Hydrolase</keyword>
<feature type="domain" description="Helicase ATP-binding" evidence="4">
    <location>
        <begin position="720"/>
        <end position="866"/>
    </location>
</feature>
<dbReference type="GO" id="GO:0005524">
    <property type="term" value="F:ATP binding"/>
    <property type="evidence" value="ECO:0007669"/>
    <property type="project" value="UniProtKB-KW"/>
</dbReference>
<dbReference type="Gene3D" id="3.40.50.1010">
    <property type="entry name" value="5'-nuclease"/>
    <property type="match status" value="1"/>
</dbReference>
<keyword evidence="2" id="KW-0067">ATP-binding</keyword>
<dbReference type="PROSITE" id="PS51192">
    <property type="entry name" value="HELICASE_ATP_BIND_1"/>
    <property type="match status" value="1"/>
</dbReference>
<feature type="non-terminal residue" evidence="6">
    <location>
        <position position="1245"/>
    </location>
</feature>
<dbReference type="InterPro" id="IPR014001">
    <property type="entry name" value="Helicase_ATP-bd"/>
</dbReference>
<dbReference type="GO" id="GO:0004386">
    <property type="term" value="F:helicase activity"/>
    <property type="evidence" value="ECO:0007669"/>
    <property type="project" value="UniProtKB-KW"/>
</dbReference>
<protein>
    <submittedName>
        <fullName evidence="6">ATP-dependent RNA helicase</fullName>
    </submittedName>
</protein>
<feature type="domain" description="Helicase C-terminal" evidence="5">
    <location>
        <begin position="944"/>
        <end position="1110"/>
    </location>
</feature>
<dbReference type="CDD" id="cd17917">
    <property type="entry name" value="DEXHc_RHA-like"/>
    <property type="match status" value="1"/>
</dbReference>
<keyword evidence="3" id="KW-0175">Coiled coil</keyword>
<dbReference type="SMART" id="SM00490">
    <property type="entry name" value="HELICc"/>
    <property type="match status" value="1"/>
</dbReference>
<accession>A0A1W0AA10</accession>
<feature type="coiled-coil region" evidence="3">
    <location>
        <begin position="890"/>
        <end position="920"/>
    </location>
</feature>
<keyword evidence="6" id="KW-0347">Helicase</keyword>
<evidence type="ECO:0000256" key="2">
    <source>
        <dbReference type="ARBA" id="ARBA00022840"/>
    </source>
</evidence>
<dbReference type="AlphaFoldDB" id="A0A1W0AA10"/>
<dbReference type="EMBL" id="JNBS01000280">
    <property type="protein sequence ID" value="OQS07075.1"/>
    <property type="molecule type" value="Genomic_DNA"/>
</dbReference>
<dbReference type="OrthoDB" id="66977at2759"/>
<dbReference type="Gene3D" id="3.40.50.300">
    <property type="entry name" value="P-loop containing nucleotide triphosphate hydrolases"/>
    <property type="match status" value="2"/>
</dbReference>
<name>A0A1W0AA10_9STRA</name>
<evidence type="ECO:0000259" key="5">
    <source>
        <dbReference type="PROSITE" id="PS51194"/>
    </source>
</evidence>
<dbReference type="Gene3D" id="1.20.120.1080">
    <property type="match status" value="1"/>
</dbReference>
<reference evidence="6 7" key="1">
    <citation type="journal article" date="2014" name="Genome Biol. Evol.">
        <title>The secreted proteins of Achlya hypogyna and Thraustotheca clavata identify the ancestral oomycete secretome and reveal gene acquisitions by horizontal gene transfer.</title>
        <authorList>
            <person name="Misner I."/>
            <person name="Blouin N."/>
            <person name="Leonard G."/>
            <person name="Richards T.A."/>
            <person name="Lane C.E."/>
        </authorList>
    </citation>
    <scope>NUCLEOTIDE SEQUENCE [LARGE SCALE GENOMIC DNA]</scope>
    <source>
        <strain evidence="6 7">ATCC 34112</strain>
    </source>
</reference>
<dbReference type="Pfam" id="PF00271">
    <property type="entry name" value="Helicase_C"/>
    <property type="match status" value="1"/>
</dbReference>
<dbReference type="SUPFAM" id="SSF52540">
    <property type="entry name" value="P-loop containing nucleoside triphosphate hydrolases"/>
    <property type="match status" value="1"/>
</dbReference>
<dbReference type="InterPro" id="IPR029060">
    <property type="entry name" value="PIN-like_dom_sf"/>
</dbReference>
<dbReference type="PANTHER" id="PTHR18934:SF145">
    <property type="entry name" value="ATP-DEPENDENT RNA HELICASE DHX57-RELATED"/>
    <property type="match status" value="1"/>
</dbReference>